<feature type="coiled-coil region" evidence="1">
    <location>
        <begin position="320"/>
        <end position="377"/>
    </location>
</feature>
<gene>
    <name evidence="2" type="ORF">UFOPK1446_00150</name>
</gene>
<dbReference type="EMBL" id="CAEZSO010000016">
    <property type="protein sequence ID" value="CAB4536160.1"/>
    <property type="molecule type" value="Genomic_DNA"/>
</dbReference>
<reference evidence="2" key="1">
    <citation type="submission" date="2020-05" db="EMBL/GenBank/DDBJ databases">
        <authorList>
            <person name="Chiriac C."/>
            <person name="Salcher M."/>
            <person name="Ghai R."/>
            <person name="Kavagutti S V."/>
        </authorList>
    </citation>
    <scope>NUCLEOTIDE SEQUENCE</scope>
</reference>
<dbReference type="InterPro" id="IPR007139">
    <property type="entry name" value="DUF349"/>
</dbReference>
<name>A0A6J6BAH6_9ZZZZ</name>
<evidence type="ECO:0000256" key="1">
    <source>
        <dbReference type="SAM" id="Coils"/>
    </source>
</evidence>
<organism evidence="2">
    <name type="scientific">freshwater metagenome</name>
    <dbReference type="NCBI Taxonomy" id="449393"/>
    <lineage>
        <taxon>unclassified sequences</taxon>
        <taxon>metagenomes</taxon>
        <taxon>ecological metagenomes</taxon>
    </lineage>
</organism>
<dbReference type="Pfam" id="PF03993">
    <property type="entry name" value="DUF349"/>
    <property type="match status" value="3"/>
</dbReference>
<accession>A0A6J6BAH6</accession>
<sequence>MSSQDWGRVDDAGNVYVRVADEERLIASWQAGPPEEGLSFYQRRFDGLNAEVTLLEKRLKAGGVDPETALGTIARLKEQVAAGAAVGDLATLDRRLDAAVALVDQRKEAVKEERKADKAKALANREAIVVEAEKLGTSTTWKASGDRFRDLLEEWKNAPRVDRSAEQAMWKRFSAARTTFDRARRSHFAALDVEREKAKVIKGRLADEAEALTTSTDLAETSRRYRDLMAQWKAAGRAGKGDDEMLWQRFKTAQDAFFARKNEKDAEQGVEHAANLAAKQELATKAEALLPITDIGSAKAALREISKAWEAIGHVPRDDKAKIEQRLKKVEDAVRNAEQELWKRQDPAARARAQDAVDQLLGVIAKLEKQRDAASAKGDQRGVDQANESIAARQEWLLQAQSALDEFSQ</sequence>
<proteinExistence type="predicted"/>
<evidence type="ECO:0000313" key="2">
    <source>
        <dbReference type="EMBL" id="CAB4536160.1"/>
    </source>
</evidence>
<dbReference type="AlphaFoldDB" id="A0A6J6BAH6"/>
<keyword evidence="1" id="KW-0175">Coiled coil</keyword>
<protein>
    <submittedName>
        <fullName evidence="2">Unannotated protein</fullName>
    </submittedName>
</protein>